<keyword evidence="4" id="KW-1185">Reference proteome</keyword>
<accession>A0A368XS79</accession>
<name>A0A368XS79_9BACI</name>
<evidence type="ECO:0000313" key="3">
    <source>
        <dbReference type="EMBL" id="RCW70813.1"/>
    </source>
</evidence>
<dbReference type="InterPro" id="IPR009057">
    <property type="entry name" value="Homeodomain-like_sf"/>
</dbReference>
<dbReference type="Proteomes" id="UP000252585">
    <property type="component" value="Unassembled WGS sequence"/>
</dbReference>
<protein>
    <submittedName>
        <fullName evidence="3">RsfA family transcription factor</fullName>
    </submittedName>
</protein>
<dbReference type="PANTHER" id="PTHR41302">
    <property type="entry name" value="PRESPORE-SPECIFIC TRANSCRIPTIONAL REGULATOR RSFA-RELATED"/>
    <property type="match status" value="1"/>
</dbReference>
<evidence type="ECO:0000259" key="1">
    <source>
        <dbReference type="PROSITE" id="PS50090"/>
    </source>
</evidence>
<evidence type="ECO:0000259" key="2">
    <source>
        <dbReference type="PROSITE" id="PS51294"/>
    </source>
</evidence>
<dbReference type="InterPro" id="IPR014243">
    <property type="entry name" value="RsfA-like"/>
</dbReference>
<dbReference type="Pfam" id="PF13921">
    <property type="entry name" value="Myb_DNA-bind_6"/>
    <property type="match status" value="1"/>
</dbReference>
<reference evidence="3 4" key="1">
    <citation type="submission" date="2018-07" db="EMBL/GenBank/DDBJ databases">
        <title>Genomic Encyclopedia of Type Strains, Phase IV (KMG-IV): sequencing the most valuable type-strain genomes for metagenomic binning, comparative biology and taxonomic classification.</title>
        <authorList>
            <person name="Goeker M."/>
        </authorList>
    </citation>
    <scope>NUCLEOTIDE SEQUENCE [LARGE SCALE GENOMIC DNA]</scope>
    <source>
        <strain evidence="3 4">DSM 27696</strain>
    </source>
</reference>
<gene>
    <name evidence="3" type="ORF">DFR57_106213</name>
</gene>
<feature type="domain" description="HTH myb-type" evidence="2">
    <location>
        <begin position="1"/>
        <end position="61"/>
    </location>
</feature>
<comment type="caution">
    <text evidence="3">The sequence shown here is derived from an EMBL/GenBank/DDBJ whole genome shotgun (WGS) entry which is preliminary data.</text>
</comment>
<dbReference type="PROSITE" id="PS50090">
    <property type="entry name" value="MYB_LIKE"/>
    <property type="match status" value="1"/>
</dbReference>
<dbReference type="NCBIfam" id="TIGR02894">
    <property type="entry name" value="DNA_bind_RsfA"/>
    <property type="match status" value="1"/>
</dbReference>
<dbReference type="SUPFAM" id="SSF46689">
    <property type="entry name" value="Homeodomain-like"/>
    <property type="match status" value="1"/>
</dbReference>
<dbReference type="OrthoDB" id="2845592at2"/>
<dbReference type="AlphaFoldDB" id="A0A368XS79"/>
<dbReference type="InterPro" id="IPR017930">
    <property type="entry name" value="Myb_dom"/>
</dbReference>
<organism evidence="3 4">
    <name type="scientific">Saliterribacillus persicus</name>
    <dbReference type="NCBI Taxonomy" id="930114"/>
    <lineage>
        <taxon>Bacteria</taxon>
        <taxon>Bacillati</taxon>
        <taxon>Bacillota</taxon>
        <taxon>Bacilli</taxon>
        <taxon>Bacillales</taxon>
        <taxon>Bacillaceae</taxon>
        <taxon>Saliterribacillus</taxon>
    </lineage>
</organism>
<proteinExistence type="predicted"/>
<dbReference type="EMBL" id="QPJJ01000006">
    <property type="protein sequence ID" value="RCW70813.1"/>
    <property type="molecule type" value="Genomic_DNA"/>
</dbReference>
<dbReference type="RefSeq" id="WP_114352804.1">
    <property type="nucleotide sequence ID" value="NZ_QPJJ01000006.1"/>
</dbReference>
<dbReference type="InterPro" id="IPR001005">
    <property type="entry name" value="SANT/Myb"/>
</dbReference>
<dbReference type="PROSITE" id="PS51294">
    <property type="entry name" value="HTH_MYB"/>
    <property type="match status" value="1"/>
</dbReference>
<dbReference type="PANTHER" id="PTHR41302:SF2">
    <property type="entry name" value="PRESPORE SPECIFIC TRANSCRIPTIONAL ACTIVATOR RSFA"/>
    <property type="match status" value="1"/>
</dbReference>
<evidence type="ECO:0000313" key="4">
    <source>
        <dbReference type="Proteomes" id="UP000252585"/>
    </source>
</evidence>
<sequence length="155" mass="18321">MKNKRQDAWTKDEDLYLAEKVLRYIREGKTQLEAFQEVAIELNRTPAACGFRWNATIRKDYLEAVELAKNSRNNTSIPNEVNTTDLSQLIHLLENMKSYYEERETYLTEPIERIQLLEQENQAIKEKCEKILHLVNEYKSLTKKLELITKDLSLN</sequence>
<feature type="domain" description="Myb-like" evidence="1">
    <location>
        <begin position="1"/>
        <end position="57"/>
    </location>
</feature>